<keyword evidence="1" id="KW-1133">Transmembrane helix</keyword>
<evidence type="ECO:0000313" key="3">
    <source>
        <dbReference type="Proteomes" id="UP001320159"/>
    </source>
</evidence>
<keyword evidence="3" id="KW-1185">Reference proteome</keyword>
<comment type="caution">
    <text evidence="2">The sequence shown here is derived from an EMBL/GenBank/DDBJ whole genome shotgun (WGS) entry which is preliminary data.</text>
</comment>
<proteinExistence type="predicted"/>
<sequence>MHDNMPGIPKARTGNIRGLLQVHRPGHDEIRILLELGFAVVFGIVVPVYAFMANTGWNALQLMVAALIAFDPAGVSSRTRLLPQRDGIIAKDRLRFRTCHLSLYICFR</sequence>
<keyword evidence="1" id="KW-0812">Transmembrane</keyword>
<gene>
    <name evidence="2" type="ORF">CUJ83_03430</name>
</gene>
<protein>
    <submittedName>
        <fullName evidence="2">Uncharacterized protein</fullName>
    </submittedName>
</protein>
<dbReference type="AlphaFoldDB" id="A0AAP2RAM7"/>
<dbReference type="EMBL" id="PGCK01000002">
    <property type="protein sequence ID" value="MCD1294046.1"/>
    <property type="molecule type" value="Genomic_DNA"/>
</dbReference>
<name>A0AAP2RAM7_9EURY</name>
<dbReference type="Proteomes" id="UP001320159">
    <property type="component" value="Unassembled WGS sequence"/>
</dbReference>
<keyword evidence="1" id="KW-0472">Membrane</keyword>
<organism evidence="2 3">
    <name type="scientific">Methanooceanicella nereidis</name>
    <dbReference type="NCBI Taxonomy" id="2052831"/>
    <lineage>
        <taxon>Archaea</taxon>
        <taxon>Methanobacteriati</taxon>
        <taxon>Methanobacteriota</taxon>
        <taxon>Stenosarchaea group</taxon>
        <taxon>Methanomicrobia</taxon>
        <taxon>Methanocellales</taxon>
        <taxon>Methanocellaceae</taxon>
        <taxon>Methanooceanicella</taxon>
    </lineage>
</organism>
<evidence type="ECO:0000313" key="2">
    <source>
        <dbReference type="EMBL" id="MCD1294046.1"/>
    </source>
</evidence>
<evidence type="ECO:0000256" key="1">
    <source>
        <dbReference type="SAM" id="Phobius"/>
    </source>
</evidence>
<feature type="transmembrane region" description="Helical" evidence="1">
    <location>
        <begin position="32"/>
        <end position="52"/>
    </location>
</feature>
<accession>A0AAP2RAM7</accession>
<reference evidence="2 3" key="1">
    <citation type="submission" date="2017-11" db="EMBL/GenBank/DDBJ databases">
        <title>Isolation and Characterization of Family Methanocellaceae Species from Potential Methane Hydrate Area Offshore Southwestern Taiwan.</title>
        <authorList>
            <person name="Zhang W.-L."/>
            <person name="Chen W.-C."/>
            <person name="Lai M.-C."/>
            <person name="Chen S.-C."/>
        </authorList>
    </citation>
    <scope>NUCLEOTIDE SEQUENCE [LARGE SCALE GENOMIC DNA]</scope>
    <source>
        <strain evidence="2 3">CWC-04</strain>
    </source>
</reference>